<dbReference type="Proteomes" id="UP000187735">
    <property type="component" value="Chromosome"/>
</dbReference>
<evidence type="ECO:0000259" key="1">
    <source>
        <dbReference type="Pfam" id="PF05685"/>
    </source>
</evidence>
<protein>
    <recommendedName>
        <fullName evidence="1">Putative restriction endonuclease domain-containing protein</fullName>
    </recommendedName>
</protein>
<dbReference type="PANTHER" id="PTHR34107:SF4">
    <property type="entry name" value="SLL1222 PROTEIN"/>
    <property type="match status" value="1"/>
</dbReference>
<organism evidence="2 3">
    <name type="scientific">Fuerstiella marisgermanici</name>
    <dbReference type="NCBI Taxonomy" id="1891926"/>
    <lineage>
        <taxon>Bacteria</taxon>
        <taxon>Pseudomonadati</taxon>
        <taxon>Planctomycetota</taxon>
        <taxon>Planctomycetia</taxon>
        <taxon>Planctomycetales</taxon>
        <taxon>Planctomycetaceae</taxon>
        <taxon>Fuerstiella</taxon>
    </lineage>
</organism>
<sequence>MSTITEQTMTAEEFFQWVQLPANRGRRFELVHGEVVEMPPAGKYHGFVCGNVARILGNFAAAQSVGYVCTNDAGVIVGRDPDSVRGPDVTYYIDDETADNMQRKYAQRPPVLAVEVVSPTDRINDIMLRVTQLLAQGVAAVWVVDPEARDISICRAGKEPQLVQADEHIAGGTELPEFRCAVAEFFATPAGT</sequence>
<dbReference type="OrthoDB" id="274259at2"/>
<dbReference type="RefSeq" id="WP_077026041.1">
    <property type="nucleotide sequence ID" value="NZ_CP017641.1"/>
</dbReference>
<dbReference type="AlphaFoldDB" id="A0A1P8WL71"/>
<reference evidence="2 3" key="1">
    <citation type="journal article" date="2016" name="Front. Microbiol.">
        <title>Fuerstia marisgermanicae gen. nov., sp. nov., an Unusual Member of the Phylum Planctomycetes from the German Wadden Sea.</title>
        <authorList>
            <person name="Kohn T."/>
            <person name="Heuer A."/>
            <person name="Jogler M."/>
            <person name="Vollmers J."/>
            <person name="Boedeker C."/>
            <person name="Bunk B."/>
            <person name="Rast P."/>
            <person name="Borchert D."/>
            <person name="Glockner I."/>
            <person name="Freese H.M."/>
            <person name="Klenk H.P."/>
            <person name="Overmann J."/>
            <person name="Kaster A.K."/>
            <person name="Rohde M."/>
            <person name="Wiegand S."/>
            <person name="Jogler C."/>
        </authorList>
    </citation>
    <scope>NUCLEOTIDE SEQUENCE [LARGE SCALE GENOMIC DNA]</scope>
    <source>
        <strain evidence="2 3">NH11</strain>
    </source>
</reference>
<evidence type="ECO:0000313" key="2">
    <source>
        <dbReference type="EMBL" id="APZ94781.1"/>
    </source>
</evidence>
<dbReference type="EMBL" id="CP017641">
    <property type="protein sequence ID" value="APZ94781.1"/>
    <property type="molecule type" value="Genomic_DNA"/>
</dbReference>
<keyword evidence="3" id="KW-1185">Reference proteome</keyword>
<dbReference type="CDD" id="cd06260">
    <property type="entry name" value="DUF820-like"/>
    <property type="match status" value="1"/>
</dbReference>
<dbReference type="Gene3D" id="3.90.1570.10">
    <property type="entry name" value="tt1808, chain A"/>
    <property type="match status" value="1"/>
</dbReference>
<dbReference type="Pfam" id="PF05685">
    <property type="entry name" value="Uma2"/>
    <property type="match status" value="1"/>
</dbReference>
<gene>
    <name evidence="2" type="ORF">Fuma_04420</name>
</gene>
<dbReference type="InterPro" id="IPR008538">
    <property type="entry name" value="Uma2"/>
</dbReference>
<dbReference type="STRING" id="1891926.Fuma_04420"/>
<dbReference type="KEGG" id="fmr:Fuma_04420"/>
<feature type="domain" description="Putative restriction endonuclease" evidence="1">
    <location>
        <begin position="12"/>
        <end position="182"/>
    </location>
</feature>
<proteinExistence type="predicted"/>
<dbReference type="PANTHER" id="PTHR34107">
    <property type="entry name" value="SLL0198 PROTEIN-RELATED"/>
    <property type="match status" value="1"/>
</dbReference>
<dbReference type="SUPFAM" id="SSF52980">
    <property type="entry name" value="Restriction endonuclease-like"/>
    <property type="match status" value="1"/>
</dbReference>
<accession>A0A1P8WL71</accession>
<dbReference type="InterPro" id="IPR011335">
    <property type="entry name" value="Restrct_endonuc-II-like"/>
</dbReference>
<name>A0A1P8WL71_9PLAN</name>
<evidence type="ECO:0000313" key="3">
    <source>
        <dbReference type="Proteomes" id="UP000187735"/>
    </source>
</evidence>
<dbReference type="InterPro" id="IPR012296">
    <property type="entry name" value="Nuclease_put_TT1808"/>
</dbReference>